<dbReference type="AlphaFoldDB" id="A0A081RZN7"/>
<dbReference type="InterPro" id="IPR036291">
    <property type="entry name" value="NAD(P)-bd_dom_sf"/>
</dbReference>
<accession>A0A081RZN7</accession>
<proteinExistence type="predicted"/>
<reference evidence="2 3" key="1">
    <citation type="submission" date="2014-03" db="EMBL/GenBank/DDBJ databases">
        <title>Draft Genome of Photorhabdus temperata Meg1.</title>
        <authorList>
            <person name="Hurst S.G.IV."/>
            <person name="Morris K."/>
            <person name="Thomas K."/>
            <person name="Tisa L.S."/>
        </authorList>
    </citation>
    <scope>NUCLEOTIDE SEQUENCE [LARGE SCALE GENOMIC DNA]</scope>
    <source>
        <strain evidence="2 3">Meg1</strain>
    </source>
</reference>
<gene>
    <name evidence="2" type="ORF">MEG1DRAFT_01175</name>
</gene>
<comment type="caution">
    <text evidence="2">The sequence shown here is derived from an EMBL/GenBank/DDBJ whole genome shotgun (WGS) entry which is preliminary data.</text>
</comment>
<dbReference type="SUPFAM" id="SSF51735">
    <property type="entry name" value="NAD(P)-binding Rossmann-fold domains"/>
    <property type="match status" value="1"/>
</dbReference>
<dbReference type="PATRIC" id="fig|1393735.3.peg.1214"/>
<dbReference type="Gene3D" id="3.40.50.720">
    <property type="entry name" value="NAD(P)-binding Rossmann-like Domain"/>
    <property type="match status" value="1"/>
</dbReference>
<dbReference type="Pfam" id="PF07993">
    <property type="entry name" value="NAD_binding_4"/>
    <property type="match status" value="1"/>
</dbReference>
<feature type="domain" description="Thioester reductase (TE)" evidence="1">
    <location>
        <begin position="8"/>
        <end position="55"/>
    </location>
</feature>
<dbReference type="RefSeq" id="WP_160171151.1">
    <property type="nucleotide sequence ID" value="NZ_CAWLUD010000016.1"/>
</dbReference>
<evidence type="ECO:0000259" key="1">
    <source>
        <dbReference type="Pfam" id="PF07993"/>
    </source>
</evidence>
<dbReference type="InterPro" id="IPR013120">
    <property type="entry name" value="FAR_NAD-bd"/>
</dbReference>
<protein>
    <submittedName>
        <fullName evidence="2">Male sterility protein</fullName>
    </submittedName>
</protein>
<dbReference type="EMBL" id="JGVH01000016">
    <property type="protein sequence ID" value="KER04140.1"/>
    <property type="molecule type" value="Genomic_DNA"/>
</dbReference>
<sequence>MTKKNALLTGATGFIGAYMLDELMKTKSHAKIFVVIRKVDQFNNPIKRLEEAYGHVLLKVIN</sequence>
<dbReference type="Proteomes" id="UP000028002">
    <property type="component" value="Unassembled WGS sequence"/>
</dbReference>
<organism evidence="2 3">
    <name type="scientific">Photorhabdus temperata subsp. temperata Meg1</name>
    <dbReference type="NCBI Taxonomy" id="1393735"/>
    <lineage>
        <taxon>Bacteria</taxon>
        <taxon>Pseudomonadati</taxon>
        <taxon>Pseudomonadota</taxon>
        <taxon>Gammaproteobacteria</taxon>
        <taxon>Enterobacterales</taxon>
        <taxon>Morganellaceae</taxon>
        <taxon>Photorhabdus</taxon>
    </lineage>
</organism>
<evidence type="ECO:0000313" key="3">
    <source>
        <dbReference type="Proteomes" id="UP000028002"/>
    </source>
</evidence>
<evidence type="ECO:0000313" key="2">
    <source>
        <dbReference type="EMBL" id="KER04140.1"/>
    </source>
</evidence>
<name>A0A081RZN7_PHOTE</name>